<dbReference type="GO" id="GO:0006412">
    <property type="term" value="P:translation"/>
    <property type="evidence" value="ECO:0007669"/>
    <property type="project" value="UniProtKB-UniRule"/>
</dbReference>
<dbReference type="EMBL" id="LBZM01000003">
    <property type="protein sequence ID" value="KKR72678.1"/>
    <property type="molecule type" value="Genomic_DNA"/>
</dbReference>
<dbReference type="HAMAP" id="MF_01325_B">
    <property type="entry name" value="Ribosomal_uL3_B"/>
    <property type="match status" value="1"/>
</dbReference>
<evidence type="ECO:0000256" key="3">
    <source>
        <dbReference type="ARBA" id="ARBA00022884"/>
    </source>
</evidence>
<dbReference type="InterPro" id="IPR000597">
    <property type="entry name" value="Ribosomal_uL3"/>
</dbReference>
<protein>
    <recommendedName>
        <fullName evidence="6 7">Large ribosomal subunit protein uL3</fullName>
    </recommendedName>
</protein>
<evidence type="ECO:0000256" key="2">
    <source>
        <dbReference type="ARBA" id="ARBA00022730"/>
    </source>
</evidence>
<dbReference type="GO" id="GO:0003735">
    <property type="term" value="F:structural constituent of ribosome"/>
    <property type="evidence" value="ECO:0007669"/>
    <property type="project" value="UniProtKB-UniRule"/>
</dbReference>
<evidence type="ECO:0000256" key="6">
    <source>
        <dbReference type="ARBA" id="ARBA00035243"/>
    </source>
</evidence>
<comment type="function">
    <text evidence="7">One of the primary rRNA binding proteins, it binds directly near the 3'-end of the 23S rRNA, where it nucleates assembly of the 50S subunit.</text>
</comment>
<keyword evidence="4 7" id="KW-0689">Ribosomal protein</keyword>
<dbReference type="InterPro" id="IPR019927">
    <property type="entry name" value="Ribosomal_uL3_bac/org-type"/>
</dbReference>
<evidence type="ECO:0000313" key="9">
    <source>
        <dbReference type="EMBL" id="KKR72678.1"/>
    </source>
</evidence>
<organism evidence="9 10">
    <name type="scientific">Candidatus Roizmanbacteria bacterium GW2011_GWB1_40_7</name>
    <dbReference type="NCBI Taxonomy" id="1618482"/>
    <lineage>
        <taxon>Bacteria</taxon>
        <taxon>Candidatus Roizmaniibacteriota</taxon>
    </lineage>
</organism>
<dbReference type="FunFam" id="2.40.30.10:FF:000004">
    <property type="entry name" value="50S ribosomal protein L3"/>
    <property type="match status" value="1"/>
</dbReference>
<comment type="subunit">
    <text evidence="7">Part of the 50S ribosomal subunit. Forms a cluster with proteins L14 and L19.</text>
</comment>
<proteinExistence type="inferred from homology"/>
<dbReference type="Pfam" id="PF00297">
    <property type="entry name" value="Ribosomal_L3"/>
    <property type="match status" value="1"/>
</dbReference>
<keyword evidence="5 7" id="KW-0687">Ribonucleoprotein</keyword>
<dbReference type="SUPFAM" id="SSF50447">
    <property type="entry name" value="Translation proteins"/>
    <property type="match status" value="1"/>
</dbReference>
<dbReference type="PANTHER" id="PTHR11229">
    <property type="entry name" value="50S RIBOSOMAL PROTEIN L3"/>
    <property type="match status" value="1"/>
</dbReference>
<dbReference type="Gene3D" id="2.40.30.10">
    <property type="entry name" value="Translation factors"/>
    <property type="match status" value="1"/>
</dbReference>
<dbReference type="AlphaFoldDB" id="A0A0G0T6Q8"/>
<keyword evidence="3 7" id="KW-0694">RNA-binding</keyword>
<dbReference type="InterPro" id="IPR009000">
    <property type="entry name" value="Transl_B-barrel_sf"/>
</dbReference>
<dbReference type="NCBIfam" id="TIGR03625">
    <property type="entry name" value="L3_bact"/>
    <property type="match status" value="1"/>
</dbReference>
<dbReference type="Proteomes" id="UP000034664">
    <property type="component" value="Unassembled WGS sequence"/>
</dbReference>
<feature type="region of interest" description="Disordered" evidence="8">
    <location>
        <begin position="225"/>
        <end position="267"/>
    </location>
</feature>
<gene>
    <name evidence="7" type="primary">rplC</name>
    <name evidence="9" type="ORF">UU14_C0003G0041</name>
</gene>
<reference evidence="9 10" key="1">
    <citation type="journal article" date="2015" name="Nature">
        <title>rRNA introns, odd ribosomes, and small enigmatic genomes across a large radiation of phyla.</title>
        <authorList>
            <person name="Brown C.T."/>
            <person name="Hug L.A."/>
            <person name="Thomas B.C."/>
            <person name="Sharon I."/>
            <person name="Castelle C.J."/>
            <person name="Singh A."/>
            <person name="Wilkins M.J."/>
            <person name="Williams K.H."/>
            <person name="Banfield J.F."/>
        </authorList>
    </citation>
    <scope>NUCLEOTIDE SEQUENCE [LARGE SCALE GENOMIC DNA]</scope>
</reference>
<dbReference type="GO" id="GO:0019843">
    <property type="term" value="F:rRNA binding"/>
    <property type="evidence" value="ECO:0007669"/>
    <property type="project" value="UniProtKB-UniRule"/>
</dbReference>
<evidence type="ECO:0000256" key="5">
    <source>
        <dbReference type="ARBA" id="ARBA00023274"/>
    </source>
</evidence>
<evidence type="ECO:0000256" key="7">
    <source>
        <dbReference type="HAMAP-Rule" id="MF_01325"/>
    </source>
</evidence>
<evidence type="ECO:0000256" key="4">
    <source>
        <dbReference type="ARBA" id="ARBA00022980"/>
    </source>
</evidence>
<evidence type="ECO:0000256" key="1">
    <source>
        <dbReference type="ARBA" id="ARBA00006540"/>
    </source>
</evidence>
<feature type="compositionally biased region" description="Basic and acidic residues" evidence="8">
    <location>
        <begin position="248"/>
        <end position="267"/>
    </location>
</feature>
<feature type="region of interest" description="Disordered" evidence="8">
    <location>
        <begin position="139"/>
        <end position="161"/>
    </location>
</feature>
<name>A0A0G0T6Q8_9BACT</name>
<dbReference type="GO" id="GO:0022625">
    <property type="term" value="C:cytosolic large ribosomal subunit"/>
    <property type="evidence" value="ECO:0007669"/>
    <property type="project" value="TreeGrafter"/>
</dbReference>
<accession>A0A0G0T6Q8</accession>
<dbReference type="PATRIC" id="fig|1618482.3.peg.165"/>
<evidence type="ECO:0000313" key="10">
    <source>
        <dbReference type="Proteomes" id="UP000034664"/>
    </source>
</evidence>
<evidence type="ECO:0000256" key="8">
    <source>
        <dbReference type="SAM" id="MobiDB-lite"/>
    </source>
</evidence>
<feature type="compositionally biased region" description="Basic and acidic residues" evidence="8">
    <location>
        <begin position="230"/>
        <end position="241"/>
    </location>
</feature>
<dbReference type="Gene3D" id="3.30.160.810">
    <property type="match status" value="1"/>
</dbReference>
<dbReference type="PANTHER" id="PTHR11229:SF16">
    <property type="entry name" value="LARGE RIBOSOMAL SUBUNIT PROTEIN UL3C"/>
    <property type="match status" value="1"/>
</dbReference>
<comment type="similarity">
    <text evidence="1 7">Belongs to the universal ribosomal protein uL3 family.</text>
</comment>
<comment type="caution">
    <text evidence="9">The sequence shown here is derived from an EMBL/GenBank/DDBJ whole genome shotgun (WGS) entry which is preliminary data.</text>
</comment>
<keyword evidence="2 7" id="KW-0699">rRNA-binding</keyword>
<sequence length="267" mass="28825">MIGSILGTKIKQTQAFDEKGQRMPVTVISAGPCWVTQVKTVDTDGYTAVQLGFGEKSKRSISKPQTGHLKKAGLDKQAPRFFREVHVDSALFADKKMKTGDAVSVGQVLQPGDVVSVTGTSKGKGFAGVVKRWGFKGGPATHGQSDRLRAPGSIGPGTTPGRVYRGKHMAGRMGGETVTVKNLRVISIDKDHNELVVSGTVPGPKRGLLRITLLERLEKPLVEEEQLVEQPKEQVAEKSVEESQPAGHVEKKIEEKPGESTVKQQKE</sequence>